<dbReference type="Pfam" id="PF03869">
    <property type="entry name" value="Arc"/>
    <property type="match status" value="1"/>
</dbReference>
<name>A0ABU1F3E0_9RHOB</name>
<evidence type="ECO:0000313" key="3">
    <source>
        <dbReference type="Proteomes" id="UP001247754"/>
    </source>
</evidence>
<sequence length="119" mass="13141">MADDDSAPLTRDIAPFGVRMPAELKARVQAAAEQSNKSLNSLIVSVLEEVFPAPTIDLNNLSAFLASLSSAEPEDLAYIEQINEKLAQVKHPWTLKISWDGRIVFYPMKWQPGDSVTVD</sequence>
<keyword evidence="2" id="KW-0238">DNA-binding</keyword>
<keyword evidence="3" id="KW-1185">Reference proteome</keyword>
<evidence type="ECO:0000259" key="1">
    <source>
        <dbReference type="Pfam" id="PF03869"/>
    </source>
</evidence>
<dbReference type="SUPFAM" id="SSF47598">
    <property type="entry name" value="Ribbon-helix-helix"/>
    <property type="match status" value="1"/>
</dbReference>
<organism evidence="2 3">
    <name type="scientific">Ruixingdingia sedimenti</name>
    <dbReference type="NCBI Taxonomy" id="3073604"/>
    <lineage>
        <taxon>Bacteria</taxon>
        <taxon>Pseudomonadati</taxon>
        <taxon>Pseudomonadota</taxon>
        <taxon>Alphaproteobacteria</taxon>
        <taxon>Rhodobacterales</taxon>
        <taxon>Paracoccaceae</taxon>
        <taxon>Ruixingdingia</taxon>
    </lineage>
</organism>
<dbReference type="EMBL" id="JAVKPH010000001">
    <property type="protein sequence ID" value="MDR5650987.1"/>
    <property type="molecule type" value="Genomic_DNA"/>
</dbReference>
<dbReference type="InterPro" id="IPR013321">
    <property type="entry name" value="Arc_rbn_hlx_hlx"/>
</dbReference>
<feature type="domain" description="Arc-like DNA binding" evidence="1">
    <location>
        <begin position="11"/>
        <end position="51"/>
    </location>
</feature>
<comment type="caution">
    <text evidence="2">The sequence shown here is derived from an EMBL/GenBank/DDBJ whole genome shotgun (WGS) entry which is preliminary data.</text>
</comment>
<dbReference type="RefSeq" id="WP_310455013.1">
    <property type="nucleotide sequence ID" value="NZ_JAVKPH010000001.1"/>
</dbReference>
<evidence type="ECO:0000313" key="2">
    <source>
        <dbReference type="EMBL" id="MDR5650987.1"/>
    </source>
</evidence>
<dbReference type="InterPro" id="IPR005569">
    <property type="entry name" value="Arc_DNA-bd_dom"/>
</dbReference>
<gene>
    <name evidence="2" type="ORF">RGD00_00075</name>
</gene>
<dbReference type="Proteomes" id="UP001247754">
    <property type="component" value="Unassembled WGS sequence"/>
</dbReference>
<accession>A0ABU1F3E0</accession>
<reference evidence="2 3" key="1">
    <citation type="submission" date="2023-09" db="EMBL/GenBank/DDBJ databases">
        <title>Xinfangfangia sedmenti sp. nov., isolated the sedment.</title>
        <authorList>
            <person name="Xu L."/>
        </authorList>
    </citation>
    <scope>NUCLEOTIDE SEQUENCE [LARGE SCALE GENOMIC DNA]</scope>
    <source>
        <strain evidence="2 3">LG-4</strain>
    </source>
</reference>
<proteinExistence type="predicted"/>
<dbReference type="Gene3D" id="1.10.1220.10">
    <property type="entry name" value="Met repressor-like"/>
    <property type="match status" value="1"/>
</dbReference>
<dbReference type="GO" id="GO:0003677">
    <property type="term" value="F:DNA binding"/>
    <property type="evidence" value="ECO:0007669"/>
    <property type="project" value="UniProtKB-KW"/>
</dbReference>
<protein>
    <submittedName>
        <fullName evidence="2">Arc family DNA-binding protein</fullName>
    </submittedName>
</protein>
<dbReference type="InterPro" id="IPR010985">
    <property type="entry name" value="Ribbon_hlx_hlx"/>
</dbReference>